<dbReference type="InterPro" id="IPR012434">
    <property type="entry name" value="DUF1631"/>
</dbReference>
<dbReference type="Pfam" id="PF07793">
    <property type="entry name" value="DUF1631"/>
    <property type="match status" value="1"/>
</dbReference>
<feature type="region of interest" description="Disordered" evidence="1">
    <location>
        <begin position="269"/>
        <end position="361"/>
    </location>
</feature>
<feature type="region of interest" description="Disordered" evidence="1">
    <location>
        <begin position="1"/>
        <end position="31"/>
    </location>
</feature>
<sequence>MCNNTVSAPLRHRKNQTMGHAANDHAPAKPPALPREVLAELVRDASAAANEQLGAMVNRLAAALGDMTTGGLDPQAAYRRAKAGTLLKNNSYAFVHLAGEAIERALREAVDELVPGAKSRADAVSLSLVPLEEIDNRIAFGTLCRPFEIAHSEVLASLCVRIGMLLGRALLRPGQNPFRPEVFVSAIHDAWRAFAPEADDHPLLLPLLRPELFLDLAPLLEAADAALRARSKQARERFHISKTSDTGRGRRPGMDAALAQQLRSLLGADGEGAPLVPDLPNMPQGNGWRPSSAAGFSQDGPAAAAASQAPGMPGSVRPAAGFAPNQSGTASAASGFAPAGEGAPGAMPSATAFGQPGVMPSPASFGQPGALLELLAGLPLPAQAAAQPGQAAIAGSHNAHNVFYLPRFKQSLPQGALPRGEEHTLDLLSRIFETVLLDDSIPTETRELIRFLQVPVLKAALLDQNFFFEEAHPARRMIDLLSNMGWEGRKGVDDPVLQAMQRGVERIGREGDAQPAVFAEAVAELEAQLAVEERAAEEAIAAPIARATKIERQTVAARSARQAVRVRVLDGELVGVVSSFLEQRWVDVLTFAYLIEEERPGAIDNATQTMDELVWTVKPKATQEQRKALLAKLPSLLTALNKWLDAIKWRDAERLDFFAELAKCHLSIVRAPLELSPERQLELAVEAAQQDALRRIAQEQAAAEEEASEPDDAASLVDTLERGARLEFRQPDGSVRKLKLAWVSPLRTLFIFSGGLRQEAFSLAAEKLLEGLRSGAVRVVALEGVVGRVLTEALQDAVNDPAPLRA</sequence>
<keyword evidence="3" id="KW-1185">Reference proteome</keyword>
<dbReference type="Proteomes" id="UP001596101">
    <property type="component" value="Unassembled WGS sequence"/>
</dbReference>
<proteinExistence type="predicted"/>
<reference evidence="3" key="1">
    <citation type="journal article" date="2019" name="Int. J. Syst. Evol. Microbiol.">
        <title>The Global Catalogue of Microorganisms (GCM) 10K type strain sequencing project: providing services to taxonomists for standard genome sequencing and annotation.</title>
        <authorList>
            <consortium name="The Broad Institute Genomics Platform"/>
            <consortium name="The Broad Institute Genome Sequencing Center for Infectious Disease"/>
            <person name="Wu L."/>
            <person name="Ma J."/>
        </authorList>
    </citation>
    <scope>NUCLEOTIDE SEQUENCE [LARGE SCALE GENOMIC DNA]</scope>
    <source>
        <strain evidence="3">CCUG 43111</strain>
    </source>
</reference>
<name>A0ABW0MLW2_9BURK</name>
<dbReference type="RefSeq" id="WP_379755418.1">
    <property type="nucleotide sequence ID" value="NZ_JBHSMR010000013.1"/>
</dbReference>
<comment type="caution">
    <text evidence="2">The sequence shown here is derived from an EMBL/GenBank/DDBJ whole genome shotgun (WGS) entry which is preliminary data.</text>
</comment>
<protein>
    <submittedName>
        <fullName evidence="2">DUF1631 family protein</fullName>
    </submittedName>
</protein>
<evidence type="ECO:0000313" key="3">
    <source>
        <dbReference type="Proteomes" id="UP001596101"/>
    </source>
</evidence>
<dbReference type="EMBL" id="JBHSMR010000013">
    <property type="protein sequence ID" value="MFC5478893.1"/>
    <property type="molecule type" value="Genomic_DNA"/>
</dbReference>
<feature type="compositionally biased region" description="Low complexity" evidence="1">
    <location>
        <begin position="327"/>
        <end position="350"/>
    </location>
</feature>
<evidence type="ECO:0000313" key="2">
    <source>
        <dbReference type="EMBL" id="MFC5478893.1"/>
    </source>
</evidence>
<gene>
    <name evidence="2" type="ORF">ACFPQ5_11860</name>
</gene>
<feature type="compositionally biased region" description="Low complexity" evidence="1">
    <location>
        <begin position="293"/>
        <end position="315"/>
    </location>
</feature>
<accession>A0ABW0MLW2</accession>
<organism evidence="2 3">
    <name type="scientific">Massilia suwonensis</name>
    <dbReference type="NCBI Taxonomy" id="648895"/>
    <lineage>
        <taxon>Bacteria</taxon>
        <taxon>Pseudomonadati</taxon>
        <taxon>Pseudomonadota</taxon>
        <taxon>Betaproteobacteria</taxon>
        <taxon>Burkholderiales</taxon>
        <taxon>Oxalobacteraceae</taxon>
        <taxon>Telluria group</taxon>
        <taxon>Massilia</taxon>
    </lineage>
</organism>
<evidence type="ECO:0000256" key="1">
    <source>
        <dbReference type="SAM" id="MobiDB-lite"/>
    </source>
</evidence>